<keyword evidence="3 10" id="KW-0812">Transmembrane</keyword>
<keyword evidence="5 10" id="KW-0472">Membrane</keyword>
<evidence type="ECO:0000256" key="2">
    <source>
        <dbReference type="ARBA" id="ARBA00022679"/>
    </source>
</evidence>
<evidence type="ECO:0000256" key="9">
    <source>
        <dbReference type="ARBA" id="ARBA00048048"/>
    </source>
</evidence>
<organism evidence="14 15">
    <name type="scientific">Filobasidium floriforme</name>
    <dbReference type="NCBI Taxonomy" id="5210"/>
    <lineage>
        <taxon>Eukaryota</taxon>
        <taxon>Fungi</taxon>
        <taxon>Dikarya</taxon>
        <taxon>Basidiomycota</taxon>
        <taxon>Agaricomycotina</taxon>
        <taxon>Tremellomycetes</taxon>
        <taxon>Filobasidiales</taxon>
        <taxon>Filobasidiaceae</taxon>
        <taxon>Filobasidium</taxon>
    </lineage>
</organism>
<proteinExistence type="inferred from homology"/>
<name>A0A8K0NQ75_9TREE</name>
<keyword evidence="7" id="KW-0449">Lipoprotein</keyword>
<dbReference type="InterPro" id="IPR001594">
    <property type="entry name" value="Palmitoyltrfase_DHHC"/>
</dbReference>
<dbReference type="GO" id="GO:0019706">
    <property type="term" value="F:protein-cysteine S-palmitoyltransferase activity"/>
    <property type="evidence" value="ECO:0007669"/>
    <property type="project" value="UniProtKB-EC"/>
</dbReference>
<evidence type="ECO:0000256" key="11">
    <source>
        <dbReference type="SAM" id="Coils"/>
    </source>
</evidence>
<evidence type="ECO:0000259" key="13">
    <source>
        <dbReference type="Pfam" id="PF01529"/>
    </source>
</evidence>
<feature type="region of interest" description="Disordered" evidence="12">
    <location>
        <begin position="210"/>
        <end position="249"/>
    </location>
</feature>
<evidence type="ECO:0000256" key="12">
    <source>
        <dbReference type="SAM" id="MobiDB-lite"/>
    </source>
</evidence>
<comment type="caution">
    <text evidence="14">The sequence shown here is derived from an EMBL/GenBank/DDBJ whole genome shotgun (WGS) entry which is preliminary data.</text>
</comment>
<accession>A0A8K0NQ75</accession>
<gene>
    <name evidence="14" type="ORF">FFLO_04138</name>
</gene>
<keyword evidence="11" id="KW-0175">Coiled coil</keyword>
<keyword evidence="8 10" id="KW-0012">Acyltransferase</keyword>
<feature type="transmembrane region" description="Helical" evidence="10">
    <location>
        <begin position="65"/>
        <end position="87"/>
    </location>
</feature>
<feature type="domain" description="Palmitoyltransferase DHHC" evidence="13">
    <location>
        <begin position="19"/>
        <end position="155"/>
    </location>
</feature>
<feature type="coiled-coil region" evidence="11">
    <location>
        <begin position="349"/>
        <end position="380"/>
    </location>
</feature>
<evidence type="ECO:0000313" key="15">
    <source>
        <dbReference type="Proteomes" id="UP000812966"/>
    </source>
</evidence>
<feature type="compositionally biased region" description="Low complexity" evidence="12">
    <location>
        <begin position="234"/>
        <end position="248"/>
    </location>
</feature>
<dbReference type="GO" id="GO:0005783">
    <property type="term" value="C:endoplasmic reticulum"/>
    <property type="evidence" value="ECO:0007669"/>
    <property type="project" value="TreeGrafter"/>
</dbReference>
<dbReference type="Proteomes" id="UP000812966">
    <property type="component" value="Unassembled WGS sequence"/>
</dbReference>
<dbReference type="AlphaFoldDB" id="A0A8K0NQ75"/>
<keyword evidence="4 10" id="KW-1133">Transmembrane helix</keyword>
<keyword evidence="2 10" id="KW-0808">Transferase</keyword>
<dbReference type="GO" id="GO:0016020">
    <property type="term" value="C:membrane"/>
    <property type="evidence" value="ECO:0007669"/>
    <property type="project" value="UniProtKB-SubCell"/>
</dbReference>
<evidence type="ECO:0000256" key="6">
    <source>
        <dbReference type="ARBA" id="ARBA00023139"/>
    </source>
</evidence>
<protein>
    <recommendedName>
        <fullName evidence="10">Palmitoyltransferase</fullName>
        <ecNumber evidence="10">2.3.1.225</ecNumber>
    </recommendedName>
</protein>
<evidence type="ECO:0000256" key="7">
    <source>
        <dbReference type="ARBA" id="ARBA00023288"/>
    </source>
</evidence>
<evidence type="ECO:0000256" key="5">
    <source>
        <dbReference type="ARBA" id="ARBA00023136"/>
    </source>
</evidence>
<dbReference type="Pfam" id="PF01529">
    <property type="entry name" value="DHHC"/>
    <property type="match status" value="1"/>
</dbReference>
<dbReference type="EC" id="2.3.1.225" evidence="10"/>
<feature type="transmembrane region" description="Helical" evidence="10">
    <location>
        <begin position="118"/>
        <end position="140"/>
    </location>
</feature>
<evidence type="ECO:0000256" key="8">
    <source>
        <dbReference type="ARBA" id="ARBA00023315"/>
    </source>
</evidence>
<sequence>MAVFQLVEDLAGKSLLNGTYFCIVCMARKPLRGKHCRLCNRCTGRFDHHCPWIWNCVGYNNHPNFLLFVGSLVIGIITFDILAVIYYGENGPVYQPEKSPYITFCQTLPSVCGAYQTAPYLLAVTLWSTLQLTWTTILLASQAWQVARQMTTLEVSNLGRYGFMGGRGGTSLREQGGAMAALHAHGAPSANRPEHELQADVIDIGAGPGQAGAEEEGLATSDSIGVNESVPFGTSTTRTDSRRLSPSRVSHNPCVALAGGALRYCANGPLLQLLGLDRFTKGAAGRGMRLAEEGGGNPFDMGIVTNCEDFWTRGQALDIDYKELYSIPNEDRYKDLEYLDNLTQYLDNLTQYLNNLTQYLNNLTQYLNNLTQYLNNLTQRT</sequence>
<comment type="catalytic activity">
    <reaction evidence="9 10">
        <text>L-cysteinyl-[protein] + hexadecanoyl-CoA = S-hexadecanoyl-L-cysteinyl-[protein] + CoA</text>
        <dbReference type="Rhea" id="RHEA:36683"/>
        <dbReference type="Rhea" id="RHEA-COMP:10131"/>
        <dbReference type="Rhea" id="RHEA-COMP:11032"/>
        <dbReference type="ChEBI" id="CHEBI:29950"/>
        <dbReference type="ChEBI" id="CHEBI:57287"/>
        <dbReference type="ChEBI" id="CHEBI:57379"/>
        <dbReference type="ChEBI" id="CHEBI:74151"/>
        <dbReference type="EC" id="2.3.1.225"/>
    </reaction>
</comment>
<evidence type="ECO:0000256" key="10">
    <source>
        <dbReference type="RuleBase" id="RU079119"/>
    </source>
</evidence>
<evidence type="ECO:0000256" key="4">
    <source>
        <dbReference type="ARBA" id="ARBA00022989"/>
    </source>
</evidence>
<comment type="domain">
    <text evidence="10">The DHHC domain is required for palmitoyltransferase activity.</text>
</comment>
<reference evidence="14" key="1">
    <citation type="submission" date="2020-04" db="EMBL/GenBank/DDBJ databases">
        <title>Analysis of mating type loci in Filobasidium floriforme.</title>
        <authorList>
            <person name="Nowrousian M."/>
        </authorList>
    </citation>
    <scope>NUCLEOTIDE SEQUENCE</scope>
    <source>
        <strain evidence="14">CBS 6242</strain>
    </source>
</reference>
<keyword evidence="15" id="KW-1185">Reference proteome</keyword>
<dbReference type="GO" id="GO:0005794">
    <property type="term" value="C:Golgi apparatus"/>
    <property type="evidence" value="ECO:0007669"/>
    <property type="project" value="TreeGrafter"/>
</dbReference>
<comment type="subcellular location">
    <subcellularLocation>
        <location evidence="1">Membrane</location>
        <topology evidence="1">Multi-pass membrane protein</topology>
    </subcellularLocation>
</comment>
<dbReference type="GO" id="GO:0006612">
    <property type="term" value="P:protein targeting to membrane"/>
    <property type="evidence" value="ECO:0007669"/>
    <property type="project" value="TreeGrafter"/>
</dbReference>
<evidence type="ECO:0000256" key="3">
    <source>
        <dbReference type="ARBA" id="ARBA00022692"/>
    </source>
</evidence>
<dbReference type="PROSITE" id="PS50216">
    <property type="entry name" value="DHHC"/>
    <property type="match status" value="1"/>
</dbReference>
<dbReference type="OrthoDB" id="6781668at2759"/>
<keyword evidence="6" id="KW-0564">Palmitate</keyword>
<comment type="similarity">
    <text evidence="10">Belongs to the DHHC palmitoyltransferase family.</text>
</comment>
<dbReference type="PANTHER" id="PTHR22883">
    <property type="entry name" value="ZINC FINGER DHHC DOMAIN CONTAINING PROTEIN"/>
    <property type="match status" value="1"/>
</dbReference>
<dbReference type="InterPro" id="IPR039859">
    <property type="entry name" value="PFA4/ZDH16/20/ERF2-like"/>
</dbReference>
<evidence type="ECO:0000256" key="1">
    <source>
        <dbReference type="ARBA" id="ARBA00004141"/>
    </source>
</evidence>
<evidence type="ECO:0000313" key="14">
    <source>
        <dbReference type="EMBL" id="KAG7531769.1"/>
    </source>
</evidence>
<dbReference type="EMBL" id="JABELV010000083">
    <property type="protein sequence ID" value="KAG7531769.1"/>
    <property type="molecule type" value="Genomic_DNA"/>
</dbReference>